<dbReference type="Pfam" id="PF11553">
    <property type="entry name" value="DUF3231"/>
    <property type="match status" value="1"/>
</dbReference>
<name>A0A3A9KIA9_9BACI</name>
<keyword evidence="2" id="KW-1185">Reference proteome</keyword>
<accession>A0A3A9KIA9</accession>
<dbReference type="AlphaFoldDB" id="A0A3A9KIA9"/>
<dbReference type="InterPro" id="IPR021617">
    <property type="entry name" value="DUF3231"/>
</dbReference>
<sequence length="90" mass="10164">MNCLSYQLGNQKSIRKEGHHFQSKLMLFKTANLMSAAAGRYGVSASSIFRKDLGALFLKLMGGILVYSEDTSNLLIKHHMWDHPPLLEKK</sequence>
<dbReference type="EMBL" id="PDOE01000003">
    <property type="protein sequence ID" value="RKL67445.1"/>
    <property type="molecule type" value="Genomic_DNA"/>
</dbReference>
<proteinExistence type="predicted"/>
<dbReference type="InterPro" id="IPR012347">
    <property type="entry name" value="Ferritin-like"/>
</dbReference>
<evidence type="ECO:0000313" key="1">
    <source>
        <dbReference type="EMBL" id="RKL67445.1"/>
    </source>
</evidence>
<dbReference type="Proteomes" id="UP000281498">
    <property type="component" value="Unassembled WGS sequence"/>
</dbReference>
<gene>
    <name evidence="1" type="ORF">CR203_08800</name>
</gene>
<protein>
    <submittedName>
        <fullName evidence="1">Uncharacterized protein</fullName>
    </submittedName>
</protein>
<comment type="caution">
    <text evidence="1">The sequence shown here is derived from an EMBL/GenBank/DDBJ whole genome shotgun (WGS) entry which is preliminary data.</text>
</comment>
<reference evidence="1 2" key="1">
    <citation type="submission" date="2017-10" db="EMBL/GenBank/DDBJ databases">
        <title>Bacillus sp. nov., a halophilic bacterium isolated from a Keqin Lake.</title>
        <authorList>
            <person name="Wang H."/>
        </authorList>
    </citation>
    <scope>NUCLEOTIDE SEQUENCE [LARGE SCALE GENOMIC DNA]</scope>
    <source>
        <strain evidence="1 2">KCTC 13187</strain>
    </source>
</reference>
<dbReference type="OrthoDB" id="2803968at2"/>
<organism evidence="1 2">
    <name type="scientific">Salipaludibacillus neizhouensis</name>
    <dbReference type="NCBI Taxonomy" id="885475"/>
    <lineage>
        <taxon>Bacteria</taxon>
        <taxon>Bacillati</taxon>
        <taxon>Bacillota</taxon>
        <taxon>Bacilli</taxon>
        <taxon>Bacillales</taxon>
        <taxon>Bacillaceae</taxon>
    </lineage>
</organism>
<evidence type="ECO:0000313" key="2">
    <source>
        <dbReference type="Proteomes" id="UP000281498"/>
    </source>
</evidence>
<dbReference type="Gene3D" id="1.20.1260.10">
    <property type="match status" value="1"/>
</dbReference>